<evidence type="ECO:0000259" key="7">
    <source>
        <dbReference type="PROSITE" id="PS51186"/>
    </source>
</evidence>
<name>A0AAN9GDL7_9CAEN</name>
<reference evidence="8 9" key="1">
    <citation type="submission" date="2024-02" db="EMBL/GenBank/DDBJ databases">
        <title>Chromosome-scale genome assembly of the rough periwinkle Littorina saxatilis.</title>
        <authorList>
            <person name="De Jode A."/>
            <person name="Faria R."/>
            <person name="Formenti G."/>
            <person name="Sims Y."/>
            <person name="Smith T.P."/>
            <person name="Tracey A."/>
            <person name="Wood J.M.D."/>
            <person name="Zagrodzka Z.B."/>
            <person name="Johannesson K."/>
            <person name="Butlin R.K."/>
            <person name="Leder E.H."/>
        </authorList>
    </citation>
    <scope>NUCLEOTIDE SEQUENCE [LARGE SCALE GENOMIC DNA]</scope>
    <source>
        <strain evidence="8">Snail1</strain>
        <tissue evidence="8">Muscle</tissue>
    </source>
</reference>
<feature type="domain" description="N-acetyltransferase" evidence="7">
    <location>
        <begin position="46"/>
        <end position="193"/>
    </location>
</feature>
<gene>
    <name evidence="8" type="ORF">V1264_018595</name>
</gene>
<sequence length="193" mass="21616">MANPTETNGVHEVYLYDPAILAALDLSTCRGTYKGGISPQNPGDGLVLRPLALADYHNGYLQLLKQLTKVGEVSQEQYEDRFNKMKACADTYYIVVIEDKSTGQVIGSASLIKEQKFIHSATARARVEDVIVSDQYRGKQLGKILLDVLFILSKAVGCYKVSLECKDNMVQFYTLFGFTNPAGQNYMDHRWFD</sequence>
<evidence type="ECO:0000256" key="5">
    <source>
        <dbReference type="ARBA" id="ARBA00048964"/>
    </source>
</evidence>
<keyword evidence="3 6" id="KW-0808">Transferase</keyword>
<dbReference type="Proteomes" id="UP001374579">
    <property type="component" value="Unassembled WGS sequence"/>
</dbReference>
<evidence type="ECO:0000313" key="8">
    <source>
        <dbReference type="EMBL" id="KAK7103759.1"/>
    </source>
</evidence>
<dbReference type="InterPro" id="IPR016181">
    <property type="entry name" value="Acyl_CoA_acyltransferase"/>
</dbReference>
<evidence type="ECO:0000256" key="2">
    <source>
        <dbReference type="ARBA" id="ARBA00006048"/>
    </source>
</evidence>
<evidence type="ECO:0000256" key="6">
    <source>
        <dbReference type="RuleBase" id="RU365086"/>
    </source>
</evidence>
<dbReference type="AlphaFoldDB" id="A0AAN9GDL7"/>
<dbReference type="Pfam" id="PF00583">
    <property type="entry name" value="Acetyltransf_1"/>
    <property type="match status" value="1"/>
</dbReference>
<accession>A0AAN9GDL7</accession>
<evidence type="ECO:0000256" key="1">
    <source>
        <dbReference type="ARBA" id="ARBA00004832"/>
    </source>
</evidence>
<dbReference type="InterPro" id="IPR039143">
    <property type="entry name" value="GNPNAT1-like"/>
</dbReference>
<comment type="caution">
    <text evidence="8">The sequence shown here is derived from an EMBL/GenBank/DDBJ whole genome shotgun (WGS) entry which is preliminary data.</text>
</comment>
<evidence type="ECO:0000256" key="4">
    <source>
        <dbReference type="ARBA" id="ARBA00023315"/>
    </source>
</evidence>
<dbReference type="FunFam" id="3.40.630.30:FF:000043">
    <property type="entry name" value="Glucosamine 6-phosphate N-acetyltransferase"/>
    <property type="match status" value="1"/>
</dbReference>
<dbReference type="CDD" id="cd04301">
    <property type="entry name" value="NAT_SF"/>
    <property type="match status" value="1"/>
</dbReference>
<evidence type="ECO:0000256" key="3">
    <source>
        <dbReference type="ARBA" id="ARBA00022679"/>
    </source>
</evidence>
<dbReference type="GO" id="GO:0004343">
    <property type="term" value="F:glucosamine 6-phosphate N-acetyltransferase activity"/>
    <property type="evidence" value="ECO:0007669"/>
    <property type="project" value="UniProtKB-UniRule"/>
</dbReference>
<comment type="catalytic activity">
    <reaction evidence="5 6">
        <text>D-glucosamine 6-phosphate + acetyl-CoA = N-acetyl-D-glucosamine 6-phosphate + CoA + H(+)</text>
        <dbReference type="Rhea" id="RHEA:10292"/>
        <dbReference type="ChEBI" id="CHEBI:15378"/>
        <dbReference type="ChEBI" id="CHEBI:57287"/>
        <dbReference type="ChEBI" id="CHEBI:57288"/>
        <dbReference type="ChEBI" id="CHEBI:57513"/>
        <dbReference type="ChEBI" id="CHEBI:58725"/>
        <dbReference type="EC" id="2.3.1.4"/>
    </reaction>
</comment>
<dbReference type="PROSITE" id="PS51186">
    <property type="entry name" value="GNAT"/>
    <property type="match status" value="1"/>
</dbReference>
<dbReference type="PANTHER" id="PTHR13355:SF11">
    <property type="entry name" value="GLUCOSAMINE 6-PHOSPHATE N-ACETYLTRANSFERASE"/>
    <property type="match status" value="1"/>
</dbReference>
<keyword evidence="9" id="KW-1185">Reference proteome</keyword>
<dbReference type="GO" id="GO:0006048">
    <property type="term" value="P:UDP-N-acetylglucosamine biosynthetic process"/>
    <property type="evidence" value="ECO:0007669"/>
    <property type="project" value="UniProtKB-UniRule"/>
</dbReference>
<dbReference type="SUPFAM" id="SSF55729">
    <property type="entry name" value="Acyl-CoA N-acyltransferases (Nat)"/>
    <property type="match status" value="1"/>
</dbReference>
<dbReference type="InterPro" id="IPR000182">
    <property type="entry name" value="GNAT_dom"/>
</dbReference>
<dbReference type="EC" id="2.3.1.4" evidence="6"/>
<keyword evidence="4 6" id="KW-0012">Acyltransferase</keyword>
<proteinExistence type="inferred from homology"/>
<dbReference type="Gene3D" id="3.40.630.30">
    <property type="match status" value="1"/>
</dbReference>
<protein>
    <recommendedName>
        <fullName evidence="6">Glucosamine 6-phosphate N-acetyltransferase</fullName>
        <ecNumber evidence="6">2.3.1.4</ecNumber>
    </recommendedName>
</protein>
<comment type="pathway">
    <text evidence="1 6">Nucleotide-sugar biosynthesis; UDP-N-acetyl-alpha-D-glucosamine biosynthesis; N-acetyl-alpha-D-glucosamine 1-phosphate from alpha-D-glucosamine 6-phosphate (route I): step 1/2.</text>
</comment>
<organism evidence="8 9">
    <name type="scientific">Littorina saxatilis</name>
    <dbReference type="NCBI Taxonomy" id="31220"/>
    <lineage>
        <taxon>Eukaryota</taxon>
        <taxon>Metazoa</taxon>
        <taxon>Spiralia</taxon>
        <taxon>Lophotrochozoa</taxon>
        <taxon>Mollusca</taxon>
        <taxon>Gastropoda</taxon>
        <taxon>Caenogastropoda</taxon>
        <taxon>Littorinimorpha</taxon>
        <taxon>Littorinoidea</taxon>
        <taxon>Littorinidae</taxon>
        <taxon>Littorina</taxon>
    </lineage>
</organism>
<evidence type="ECO:0000313" key="9">
    <source>
        <dbReference type="Proteomes" id="UP001374579"/>
    </source>
</evidence>
<dbReference type="EMBL" id="JBAMIC010000008">
    <property type="protein sequence ID" value="KAK7103759.1"/>
    <property type="molecule type" value="Genomic_DNA"/>
</dbReference>
<comment type="similarity">
    <text evidence="2 6">Belongs to the acetyltransferase family. GNA1 subfamily.</text>
</comment>
<dbReference type="PANTHER" id="PTHR13355">
    <property type="entry name" value="GLUCOSAMINE 6-PHOSPHATE N-ACETYLTRANSFERASE"/>
    <property type="match status" value="1"/>
</dbReference>